<dbReference type="OrthoDB" id="9813394at2"/>
<proteinExistence type="predicted"/>
<dbReference type="InterPro" id="IPR043128">
    <property type="entry name" value="Rev_trsase/Diguanyl_cyclase"/>
</dbReference>
<dbReference type="KEGG" id="cbar:PATL70BA_2913"/>
<dbReference type="InterPro" id="IPR011110">
    <property type="entry name" value="Reg_prop"/>
</dbReference>
<organism evidence="4 5">
    <name type="scientific">Petrocella atlantisensis</name>
    <dbReference type="NCBI Taxonomy" id="2173034"/>
    <lineage>
        <taxon>Bacteria</taxon>
        <taxon>Bacillati</taxon>
        <taxon>Bacillota</taxon>
        <taxon>Clostridia</taxon>
        <taxon>Lachnospirales</taxon>
        <taxon>Vallitaleaceae</taxon>
        <taxon>Petrocella</taxon>
    </lineage>
</organism>
<feature type="transmembrane region" description="Helical" evidence="2">
    <location>
        <begin position="786"/>
        <end position="806"/>
    </location>
</feature>
<dbReference type="SMART" id="SM00267">
    <property type="entry name" value="GGDEF"/>
    <property type="match status" value="1"/>
</dbReference>
<dbReference type="SUPFAM" id="SSF55073">
    <property type="entry name" value="Nucleotide cyclase"/>
    <property type="match status" value="1"/>
</dbReference>
<dbReference type="Pfam" id="PF00990">
    <property type="entry name" value="GGDEF"/>
    <property type="match status" value="1"/>
</dbReference>
<evidence type="ECO:0000256" key="1">
    <source>
        <dbReference type="SAM" id="Coils"/>
    </source>
</evidence>
<dbReference type="InterPro" id="IPR015943">
    <property type="entry name" value="WD40/YVTN_repeat-like_dom_sf"/>
</dbReference>
<keyword evidence="1" id="KW-0175">Coiled coil</keyword>
<dbReference type="GO" id="GO:1902201">
    <property type="term" value="P:negative regulation of bacterial-type flagellum-dependent cell motility"/>
    <property type="evidence" value="ECO:0007669"/>
    <property type="project" value="TreeGrafter"/>
</dbReference>
<accession>A0A3P7PFK2</accession>
<dbReference type="SUPFAM" id="SSF63829">
    <property type="entry name" value="Calcium-dependent phosphotriesterase"/>
    <property type="match status" value="2"/>
</dbReference>
<reference evidence="4 5" key="1">
    <citation type="submission" date="2018-09" db="EMBL/GenBank/DDBJ databases">
        <authorList>
            <person name="Postec A."/>
        </authorList>
    </citation>
    <scope>NUCLEOTIDE SEQUENCE [LARGE SCALE GENOMIC DNA]</scope>
    <source>
        <strain evidence="4">70B-A</strain>
    </source>
</reference>
<dbReference type="InterPro" id="IPR011123">
    <property type="entry name" value="Y_Y_Y"/>
</dbReference>
<dbReference type="InterPro" id="IPR000160">
    <property type="entry name" value="GGDEF_dom"/>
</dbReference>
<evidence type="ECO:0000256" key="2">
    <source>
        <dbReference type="SAM" id="Phobius"/>
    </source>
</evidence>
<evidence type="ECO:0000313" key="5">
    <source>
        <dbReference type="Proteomes" id="UP000279029"/>
    </source>
</evidence>
<keyword evidence="2" id="KW-1133">Transmembrane helix</keyword>
<dbReference type="InterPro" id="IPR050469">
    <property type="entry name" value="Diguanylate_Cyclase"/>
</dbReference>
<dbReference type="Pfam" id="PF07494">
    <property type="entry name" value="Reg_prop"/>
    <property type="match status" value="7"/>
</dbReference>
<dbReference type="InterPro" id="IPR029787">
    <property type="entry name" value="Nucleotide_cyclase"/>
</dbReference>
<dbReference type="Proteomes" id="UP000279029">
    <property type="component" value="Chromosome"/>
</dbReference>
<name>A0A3P7PFK2_9FIRM</name>
<dbReference type="GO" id="GO:0005886">
    <property type="term" value="C:plasma membrane"/>
    <property type="evidence" value="ECO:0007669"/>
    <property type="project" value="TreeGrafter"/>
</dbReference>
<dbReference type="InterPro" id="IPR011047">
    <property type="entry name" value="Quinoprotein_ADH-like_sf"/>
</dbReference>
<dbReference type="PROSITE" id="PS50887">
    <property type="entry name" value="GGDEF"/>
    <property type="match status" value="1"/>
</dbReference>
<dbReference type="GO" id="GO:0052621">
    <property type="term" value="F:diguanylate cyclase activity"/>
    <property type="evidence" value="ECO:0007669"/>
    <property type="project" value="TreeGrafter"/>
</dbReference>
<evidence type="ECO:0000259" key="3">
    <source>
        <dbReference type="PROSITE" id="PS50887"/>
    </source>
</evidence>
<dbReference type="InterPro" id="IPR013783">
    <property type="entry name" value="Ig-like_fold"/>
</dbReference>
<keyword evidence="2" id="KW-0472">Membrane</keyword>
<dbReference type="GO" id="GO:0043709">
    <property type="term" value="P:cell adhesion involved in single-species biofilm formation"/>
    <property type="evidence" value="ECO:0007669"/>
    <property type="project" value="TreeGrafter"/>
</dbReference>
<dbReference type="Pfam" id="PF07495">
    <property type="entry name" value="Y_Y_Y"/>
    <property type="match status" value="1"/>
</dbReference>
<dbReference type="AlphaFoldDB" id="A0A3P7PFK2"/>
<dbReference type="PANTHER" id="PTHR45138">
    <property type="entry name" value="REGULATORY COMPONENTS OF SENSORY TRANSDUCTION SYSTEM"/>
    <property type="match status" value="1"/>
</dbReference>
<dbReference type="Gene3D" id="2.130.10.10">
    <property type="entry name" value="YVTN repeat-like/Quinoprotein amine dehydrogenase"/>
    <property type="match status" value="3"/>
</dbReference>
<dbReference type="Gene3D" id="3.30.70.270">
    <property type="match status" value="1"/>
</dbReference>
<dbReference type="Gene3D" id="2.60.40.10">
    <property type="entry name" value="Immunoglobulins"/>
    <property type="match status" value="1"/>
</dbReference>
<dbReference type="NCBIfam" id="TIGR00254">
    <property type="entry name" value="GGDEF"/>
    <property type="match status" value="1"/>
</dbReference>
<feature type="transmembrane region" description="Helical" evidence="2">
    <location>
        <begin position="7"/>
        <end position="27"/>
    </location>
</feature>
<dbReference type="PANTHER" id="PTHR45138:SF9">
    <property type="entry name" value="DIGUANYLATE CYCLASE DGCM-RELATED"/>
    <property type="match status" value="1"/>
</dbReference>
<dbReference type="RefSeq" id="WP_125137899.1">
    <property type="nucleotide sequence ID" value="NZ_LR130778.1"/>
</dbReference>
<dbReference type="FunFam" id="3.30.70.270:FF:000001">
    <property type="entry name" value="Diguanylate cyclase domain protein"/>
    <property type="match status" value="1"/>
</dbReference>
<protein>
    <recommendedName>
        <fullName evidence="3">GGDEF domain-containing protein</fullName>
    </recommendedName>
</protein>
<evidence type="ECO:0000313" key="4">
    <source>
        <dbReference type="EMBL" id="VDN48823.1"/>
    </source>
</evidence>
<feature type="coiled-coil region" evidence="1">
    <location>
        <begin position="808"/>
        <end position="838"/>
    </location>
</feature>
<dbReference type="CDD" id="cd01949">
    <property type="entry name" value="GGDEF"/>
    <property type="match status" value="1"/>
</dbReference>
<keyword evidence="5" id="KW-1185">Reference proteome</keyword>
<feature type="domain" description="GGDEF" evidence="3">
    <location>
        <begin position="866"/>
        <end position="1003"/>
    </location>
</feature>
<keyword evidence="2" id="KW-0812">Transmembrane</keyword>
<gene>
    <name evidence="4" type="ORF">PATL70BA_2913</name>
</gene>
<dbReference type="SUPFAM" id="SSF50998">
    <property type="entry name" value="Quinoprotein alcohol dehydrogenase-like"/>
    <property type="match status" value="1"/>
</dbReference>
<dbReference type="EMBL" id="LR130778">
    <property type="protein sequence ID" value="VDN48823.1"/>
    <property type="molecule type" value="Genomic_DNA"/>
</dbReference>
<sequence length="1004" mass="114073">MTALYKAWSNVFIYVFVLTLMVLHFTVSDSHGQILDAPIIRDDAGILFDRLGRASGLSNLSVSSMIQDKYGFLWFGTQSGLNRFDGRKIEVYKTVPFTEDGLAHNLVQTIYYDEQSHELWVGTYQGVSQFIIHERRFENYTVKDDNLSNPIIIAIEKDSEGYVWLGTMNGLNRLDPRDGSVKQYNIPKETVRSLLIDSKERLLIGTYDGLFTMDPVSDVVIPVEVELPSPNVMTIKAFEEDVLTLGLWDGGVVELDLDFNILSKTSYADNRVYSLEKTYDGTLWVGTWGGGLFATEKNKTTHHFASGESDGSLVHPIVYSMLEDDSGILWIGTNGGGISKLNPRKRDYVKFSHDPRNQESLDIGKINFIQEDKDENLWFAVYNNGLNKYNTRTETMTKYKYDENQVGSLMDNQVMAIDMLEDGRLLIGTAKGLVFYNQGTDTFTPWNILPDNLRIYDIERVGDHELWIGTYTSGLFYYNMMTDETLQYSSTNEDFQTLSDNLVYTIHHDSKGRLWVGTNNGLNLLEKGSDTFKVFKKGSREEHQLANNSISDIFEDSTGRMWFGMLDGGVAYYDEMNKNFVSFTEADGLSSNAVISMLEGNDNLIWVATYDGMSILNPVTGEIRILTADDGIGGMEFSKGHLKSKDGSMMFGGVHGITVIPKEYSEFKMNPPKLYITEVELFQQPIEEKRLFYNGAHLEFAPDETFLGFRFVALDYDSPDKIIFSYKLVGFDQDWIYAGTRDYASYSNLPSGDYELMVVAEGIRYNKSEPVSVYFTIETPWYRTPLAFVIYTTLLVLMGYGIYKIIEARELKRRNSKLAKLNEKLEVVNTELETLSIKDALTDFYNRRYLDFKLDELLKLAKRSKTNLTLIMFDIDNFKSINDQYGHIAGDYYLVDVADTIHKLLSRSTDKAIRYGGDEFIIILYDNNPTSAYALCENIQREIGQIPIQTESETNQAKATISIGLVSMVPGEGMNKEQLIALADQALYKAKELGKNQIYVSDEE</sequence>